<dbReference type="AlphaFoldDB" id="G5ST94"/>
<organism evidence="1 2">
    <name type="scientific">Paraprevotella clara YIT 11840</name>
    <dbReference type="NCBI Taxonomy" id="762968"/>
    <lineage>
        <taxon>Bacteria</taxon>
        <taxon>Pseudomonadati</taxon>
        <taxon>Bacteroidota</taxon>
        <taxon>Bacteroidia</taxon>
        <taxon>Bacteroidales</taxon>
        <taxon>Prevotellaceae</taxon>
        <taxon>Paraprevotella</taxon>
    </lineage>
</organism>
<gene>
    <name evidence="1" type="ORF">HMPREF9441_02595</name>
</gene>
<comment type="caution">
    <text evidence="1">The sequence shown here is derived from an EMBL/GenBank/DDBJ whole genome shotgun (WGS) entry which is preliminary data.</text>
</comment>
<dbReference type="HOGENOM" id="CLU_3177233_0_0_10"/>
<reference evidence="1 2" key="1">
    <citation type="submission" date="2011-03" db="EMBL/GenBank/DDBJ databases">
        <authorList>
            <person name="Weinstock G."/>
            <person name="Sodergren E."/>
            <person name="Clifton S."/>
            <person name="Fulton L."/>
            <person name="Fulton B."/>
            <person name="Courtney L."/>
            <person name="Fronick C."/>
            <person name="Harrison M."/>
            <person name="Strong C."/>
            <person name="Farmer C."/>
            <person name="Delahaunty K."/>
            <person name="Markovic C."/>
            <person name="Hall O."/>
            <person name="Minx P."/>
            <person name="Tomlinson C."/>
            <person name="Mitreva M."/>
            <person name="Hou S."/>
            <person name="Chen J."/>
            <person name="Wollam A."/>
            <person name="Pepin K.H."/>
            <person name="Johnson M."/>
            <person name="Bhonagiri V."/>
            <person name="Zhang X."/>
            <person name="Suruliraj S."/>
            <person name="Warren W."/>
            <person name="Chinwalla A."/>
            <person name="Mardis E.R."/>
            <person name="Wilson R.K."/>
        </authorList>
    </citation>
    <scope>NUCLEOTIDE SEQUENCE [LARGE SCALE GENOMIC DNA]</scope>
    <source>
        <strain evidence="1 2">YIT 11840</strain>
    </source>
</reference>
<accession>G5ST94</accession>
<proteinExistence type="predicted"/>
<sequence length="58" mass="6867">MKQIIFISIFIFWNYLCFGATTFNTDSLQRRMSLFGTMLPQEKVYVHLDNTCYFVGDT</sequence>
<dbReference type="EMBL" id="AFFY01000037">
    <property type="protein sequence ID" value="EHG99572.1"/>
    <property type="molecule type" value="Genomic_DNA"/>
</dbReference>
<evidence type="ECO:0000313" key="2">
    <source>
        <dbReference type="Proteomes" id="UP000003598"/>
    </source>
</evidence>
<dbReference type="Proteomes" id="UP000003598">
    <property type="component" value="Unassembled WGS sequence"/>
</dbReference>
<evidence type="ECO:0000313" key="1">
    <source>
        <dbReference type="EMBL" id="EHG99572.1"/>
    </source>
</evidence>
<keyword evidence="2" id="KW-1185">Reference proteome</keyword>
<feature type="non-terminal residue" evidence="1">
    <location>
        <position position="58"/>
    </location>
</feature>
<name>G5ST94_9BACT</name>
<protein>
    <submittedName>
        <fullName evidence="1">Uncharacterized protein</fullName>
    </submittedName>
</protein>